<protein>
    <submittedName>
        <fullName evidence="2">Uncharacterized protein</fullName>
    </submittedName>
</protein>
<accession>A0A9W9X040</accession>
<sequence>MSNRMNVLAENNPNHPSVLGDRSARKGTMVLPVDEHQVKAFSKAHGKSTEKTKAQALIEAGRHWKQQIGPEMDWSDRRLSTPARQRRVHTGEMAFVGES</sequence>
<dbReference type="OrthoDB" id="5424797at2759"/>
<evidence type="ECO:0000313" key="2">
    <source>
        <dbReference type="EMBL" id="KAJ5479988.1"/>
    </source>
</evidence>
<evidence type="ECO:0000256" key="1">
    <source>
        <dbReference type="SAM" id="MobiDB-lite"/>
    </source>
</evidence>
<dbReference type="Proteomes" id="UP001147760">
    <property type="component" value="Unassembled WGS sequence"/>
</dbReference>
<dbReference type="EMBL" id="JAPWDO010000003">
    <property type="protein sequence ID" value="KAJ5479988.1"/>
    <property type="molecule type" value="Genomic_DNA"/>
</dbReference>
<proteinExistence type="predicted"/>
<comment type="caution">
    <text evidence="2">The sequence shown here is derived from an EMBL/GenBank/DDBJ whole genome shotgun (WGS) entry which is preliminary data.</text>
</comment>
<keyword evidence="3" id="KW-1185">Reference proteome</keyword>
<reference evidence="2" key="1">
    <citation type="submission" date="2022-12" db="EMBL/GenBank/DDBJ databases">
        <authorList>
            <person name="Petersen C."/>
        </authorList>
    </citation>
    <scope>NUCLEOTIDE SEQUENCE</scope>
    <source>
        <strain evidence="2">IBT 17660</strain>
    </source>
</reference>
<reference evidence="2" key="2">
    <citation type="journal article" date="2023" name="IMA Fungus">
        <title>Comparative genomic study of the Penicillium genus elucidates a diverse pangenome and 15 lateral gene transfer events.</title>
        <authorList>
            <person name="Petersen C."/>
            <person name="Sorensen T."/>
            <person name="Nielsen M.R."/>
            <person name="Sondergaard T.E."/>
            <person name="Sorensen J.L."/>
            <person name="Fitzpatrick D.A."/>
            <person name="Frisvad J.C."/>
            <person name="Nielsen K.L."/>
        </authorList>
    </citation>
    <scope>NUCLEOTIDE SEQUENCE</scope>
    <source>
        <strain evidence="2">IBT 17660</strain>
    </source>
</reference>
<feature type="region of interest" description="Disordered" evidence="1">
    <location>
        <begin position="1"/>
        <end position="23"/>
    </location>
</feature>
<evidence type="ECO:0000313" key="3">
    <source>
        <dbReference type="Proteomes" id="UP001147760"/>
    </source>
</evidence>
<organism evidence="2 3">
    <name type="scientific">Penicillium desertorum</name>
    <dbReference type="NCBI Taxonomy" id="1303715"/>
    <lineage>
        <taxon>Eukaryota</taxon>
        <taxon>Fungi</taxon>
        <taxon>Dikarya</taxon>
        <taxon>Ascomycota</taxon>
        <taxon>Pezizomycotina</taxon>
        <taxon>Eurotiomycetes</taxon>
        <taxon>Eurotiomycetidae</taxon>
        <taxon>Eurotiales</taxon>
        <taxon>Aspergillaceae</taxon>
        <taxon>Penicillium</taxon>
    </lineage>
</organism>
<gene>
    <name evidence="2" type="ORF">N7530_005497</name>
</gene>
<name>A0A9W9X040_9EURO</name>
<dbReference type="AlphaFoldDB" id="A0A9W9X040"/>
<feature type="compositionally biased region" description="Polar residues" evidence="1">
    <location>
        <begin position="1"/>
        <end position="15"/>
    </location>
</feature>